<evidence type="ECO:0000259" key="4">
    <source>
        <dbReference type="Pfam" id="PF05225"/>
    </source>
</evidence>
<evidence type="ECO:0000313" key="5">
    <source>
        <dbReference type="EMBL" id="RJE25947.1"/>
    </source>
</evidence>
<dbReference type="InterPro" id="IPR009057">
    <property type="entry name" value="Homeodomain-like_sf"/>
</dbReference>
<accession>A0A3A2ZX45</accession>
<sequence length="117" mass="13315">MPTIRARSSRNSIEQEGRILLAIQAIKKQEISTIREAARRFEVPKSTLLRRLNNIPNRAETRANNYKLTEIEEESLLKWIISLNNRGAAPRPTTVRETANLLLAARETTPVQIVGEK</sequence>
<evidence type="ECO:0000259" key="3">
    <source>
        <dbReference type="Pfam" id="PF03221"/>
    </source>
</evidence>
<dbReference type="Proteomes" id="UP000266188">
    <property type="component" value="Unassembled WGS sequence"/>
</dbReference>
<feature type="domain" description="HTH psq-type" evidence="4">
    <location>
        <begin position="16"/>
        <end position="55"/>
    </location>
</feature>
<comment type="caution">
    <text evidence="5">The sequence shown here is derived from an EMBL/GenBank/DDBJ whole genome shotgun (WGS) entry which is preliminary data.</text>
</comment>
<name>A0A3A2ZX45_9EURO</name>
<dbReference type="OrthoDB" id="4502298at2759"/>
<dbReference type="SUPFAM" id="SSF46689">
    <property type="entry name" value="Homeodomain-like"/>
    <property type="match status" value="1"/>
</dbReference>
<dbReference type="GO" id="GO:0003677">
    <property type="term" value="F:DNA binding"/>
    <property type="evidence" value="ECO:0007669"/>
    <property type="project" value="UniProtKB-KW"/>
</dbReference>
<dbReference type="Pfam" id="PF03221">
    <property type="entry name" value="HTH_Tnp_Tc5"/>
    <property type="match status" value="1"/>
</dbReference>
<dbReference type="AlphaFoldDB" id="A0A3A2ZX45"/>
<protein>
    <submittedName>
        <fullName evidence="5">Pogo transposable element</fullName>
    </submittedName>
</protein>
<gene>
    <name evidence="5" type="ORF">PHISCL_01716</name>
</gene>
<feature type="domain" description="HTH CENPB-type" evidence="3">
    <location>
        <begin position="70"/>
        <end position="110"/>
    </location>
</feature>
<dbReference type="Gene3D" id="1.10.10.60">
    <property type="entry name" value="Homeodomain-like"/>
    <property type="match status" value="1"/>
</dbReference>
<evidence type="ECO:0000256" key="2">
    <source>
        <dbReference type="ARBA" id="ARBA00023242"/>
    </source>
</evidence>
<keyword evidence="2" id="KW-0539">Nucleus</keyword>
<dbReference type="EMBL" id="MVGC01000033">
    <property type="protein sequence ID" value="RJE25947.1"/>
    <property type="molecule type" value="Genomic_DNA"/>
</dbReference>
<dbReference type="InterPro" id="IPR007889">
    <property type="entry name" value="HTH_Psq"/>
</dbReference>
<keyword evidence="6" id="KW-1185">Reference proteome</keyword>
<dbReference type="InterPro" id="IPR006600">
    <property type="entry name" value="HTH_CenpB_DNA-bd_dom"/>
</dbReference>
<dbReference type="STRING" id="2070753.A0A3A2ZX45"/>
<organism evidence="5 6">
    <name type="scientific">Aspergillus sclerotialis</name>
    <dbReference type="NCBI Taxonomy" id="2070753"/>
    <lineage>
        <taxon>Eukaryota</taxon>
        <taxon>Fungi</taxon>
        <taxon>Dikarya</taxon>
        <taxon>Ascomycota</taxon>
        <taxon>Pezizomycotina</taxon>
        <taxon>Eurotiomycetes</taxon>
        <taxon>Eurotiomycetidae</taxon>
        <taxon>Eurotiales</taxon>
        <taxon>Aspergillaceae</taxon>
        <taxon>Aspergillus</taxon>
        <taxon>Aspergillus subgen. Polypaecilum</taxon>
    </lineage>
</organism>
<evidence type="ECO:0000313" key="6">
    <source>
        <dbReference type="Proteomes" id="UP000266188"/>
    </source>
</evidence>
<dbReference type="Pfam" id="PF05225">
    <property type="entry name" value="HTH_psq"/>
    <property type="match status" value="1"/>
</dbReference>
<proteinExistence type="predicted"/>
<keyword evidence="1" id="KW-0238">DNA-binding</keyword>
<reference evidence="6" key="1">
    <citation type="submission" date="2017-02" db="EMBL/GenBank/DDBJ databases">
        <authorList>
            <person name="Tafer H."/>
            <person name="Lopandic K."/>
        </authorList>
    </citation>
    <scope>NUCLEOTIDE SEQUENCE [LARGE SCALE GENOMIC DNA]</scope>
    <source>
        <strain evidence="6">CBS 366.77</strain>
    </source>
</reference>
<evidence type="ECO:0000256" key="1">
    <source>
        <dbReference type="ARBA" id="ARBA00023125"/>
    </source>
</evidence>